<dbReference type="AlphaFoldDB" id="A0A7W5JXS5"/>
<evidence type="ECO:0000256" key="5">
    <source>
        <dbReference type="PROSITE-ProRule" id="PRU00560"/>
    </source>
</evidence>
<dbReference type="Proteomes" id="UP000565572">
    <property type="component" value="Unassembled WGS sequence"/>
</dbReference>
<evidence type="ECO:0000313" key="7">
    <source>
        <dbReference type="EMBL" id="MBB3328299.1"/>
    </source>
</evidence>
<comment type="caution">
    <text evidence="7">The sequence shown here is derived from an EMBL/GenBank/DDBJ whole genome shotgun (WGS) entry which is preliminary data.</text>
</comment>
<dbReference type="GO" id="GO:0000725">
    <property type="term" value="P:recombinational repair"/>
    <property type="evidence" value="ECO:0007669"/>
    <property type="project" value="TreeGrafter"/>
</dbReference>
<feature type="domain" description="UvrD-like helicase ATP-binding" evidence="6">
    <location>
        <begin position="193"/>
        <end position="578"/>
    </location>
</feature>
<dbReference type="PANTHER" id="PTHR11070:SF45">
    <property type="entry name" value="DNA 3'-5' HELICASE"/>
    <property type="match status" value="1"/>
</dbReference>
<name>A0A7W5JXS5_9ACTN</name>
<keyword evidence="4 5" id="KW-0067">ATP-binding</keyword>
<keyword evidence="3 5" id="KW-0347">Helicase</keyword>
<dbReference type="GO" id="GO:0043138">
    <property type="term" value="F:3'-5' DNA helicase activity"/>
    <property type="evidence" value="ECO:0007669"/>
    <property type="project" value="TreeGrafter"/>
</dbReference>
<evidence type="ECO:0000256" key="4">
    <source>
        <dbReference type="ARBA" id="ARBA00022840"/>
    </source>
</evidence>
<dbReference type="GO" id="GO:0016787">
    <property type="term" value="F:hydrolase activity"/>
    <property type="evidence" value="ECO:0007669"/>
    <property type="project" value="UniProtKB-UniRule"/>
</dbReference>
<dbReference type="PANTHER" id="PTHR11070">
    <property type="entry name" value="UVRD / RECB / PCRA DNA HELICASE FAMILY MEMBER"/>
    <property type="match status" value="1"/>
</dbReference>
<keyword evidence="8" id="KW-1185">Reference proteome</keyword>
<dbReference type="InterPro" id="IPR027417">
    <property type="entry name" value="P-loop_NTPase"/>
</dbReference>
<dbReference type="Gene3D" id="3.40.50.300">
    <property type="entry name" value="P-loop containing nucleotide triphosphate hydrolases"/>
    <property type="match status" value="3"/>
</dbReference>
<evidence type="ECO:0000313" key="8">
    <source>
        <dbReference type="Proteomes" id="UP000565572"/>
    </source>
</evidence>
<dbReference type="EMBL" id="JACHZG010000001">
    <property type="protein sequence ID" value="MBB3328299.1"/>
    <property type="molecule type" value="Genomic_DNA"/>
</dbReference>
<dbReference type="Pfam" id="PF13245">
    <property type="entry name" value="AAA_19"/>
    <property type="match status" value="1"/>
</dbReference>
<dbReference type="GO" id="GO:0005829">
    <property type="term" value="C:cytosol"/>
    <property type="evidence" value="ECO:0007669"/>
    <property type="project" value="TreeGrafter"/>
</dbReference>
<evidence type="ECO:0000256" key="2">
    <source>
        <dbReference type="ARBA" id="ARBA00022801"/>
    </source>
</evidence>
<dbReference type="SUPFAM" id="SSF52540">
    <property type="entry name" value="P-loop containing nucleoside triphosphate hydrolases"/>
    <property type="match status" value="1"/>
</dbReference>
<sequence length="722" mass="78841">MAIESHTDPLTTEIAVEQAHVDRVYARLGDATRSAEQVASAGRSLFHSDRGSYVREEDGTGLYERDVFAFQAAKRLAVLDGEHEGLVFGRLDRTDGEVRYVGRIGVRDDDYEPLVIDWRAPAAEPFYRATPTLPMDVVRRRVLRCTGDRVVGIEDDLLDSENADGELVVIGEGALMAALSRARGHQMRDIVATIQGEQDEAIRAPYQGFTLISGGPGTGKTVVGLHRTAYLLYSNRRRFESGGVLVVGPSRVFLNYIERVLPSLGEESVTLRSIGSVPSDVLPVTGERPDDPATAAVKGSLRMQPLLKRLVLEPLTDQPLELRLVVQGQVLVLRAPALAGIRRDVLAHHKLNAGREAAEKALLNALWRSRPSEVDMERDEFDDLVTDLATFTMFGHAWWPTLSATTVLQRLADPALTRRLSQGVLSARDADLLSAGLTDLVALGPTVADGALLDELVHLLGPVPPSAEESETSLFLDADSEMSELVTTADRLSVQREVDPFDLPHRTYAHVLIDEAQDVTPMQWRMLRRRGASASWTIVGDPAQSSWPDADETDRALREIIGHAPVRRFRMSTNYRSPAEVFDLASRVVVKAFPDADLPTAVRSTGVEPLLAVTDDLSTGVVEHVRDLLREVAGTVGVICPPDRRTEIEADLLAADLEGADRLAVVTSTESKGLEYDGVLVVTPDDVVAQAPGGVRSLYVALTRPTQRLVTLDLGAPGRWRP</sequence>
<feature type="binding site" evidence="5">
    <location>
        <begin position="214"/>
        <end position="221"/>
    </location>
    <ligand>
        <name>ATP</name>
        <dbReference type="ChEBI" id="CHEBI:30616"/>
    </ligand>
</feature>
<evidence type="ECO:0000256" key="1">
    <source>
        <dbReference type="ARBA" id="ARBA00022741"/>
    </source>
</evidence>
<dbReference type="InterPro" id="IPR014016">
    <property type="entry name" value="UvrD-like_ATP-bd"/>
</dbReference>
<reference evidence="7 8" key="1">
    <citation type="submission" date="2020-08" db="EMBL/GenBank/DDBJ databases">
        <title>Sequencing the genomes of 1000 actinobacteria strains.</title>
        <authorList>
            <person name="Klenk H.-P."/>
        </authorList>
    </citation>
    <scope>NUCLEOTIDE SEQUENCE [LARGE SCALE GENOMIC DNA]</scope>
    <source>
        <strain evidence="7 8">DSM 11053</strain>
    </source>
</reference>
<dbReference type="GO" id="GO:0005524">
    <property type="term" value="F:ATP binding"/>
    <property type="evidence" value="ECO:0007669"/>
    <property type="project" value="UniProtKB-UniRule"/>
</dbReference>
<accession>A0A7W5JXS5</accession>
<proteinExistence type="predicted"/>
<evidence type="ECO:0000259" key="6">
    <source>
        <dbReference type="PROSITE" id="PS51198"/>
    </source>
</evidence>
<dbReference type="InterPro" id="IPR000212">
    <property type="entry name" value="DNA_helicase_UvrD/REP"/>
</dbReference>
<organism evidence="7 8">
    <name type="scientific">Microlunatus antarcticus</name>
    <dbReference type="NCBI Taxonomy" id="53388"/>
    <lineage>
        <taxon>Bacteria</taxon>
        <taxon>Bacillati</taxon>
        <taxon>Actinomycetota</taxon>
        <taxon>Actinomycetes</taxon>
        <taxon>Propionibacteriales</taxon>
        <taxon>Propionibacteriaceae</taxon>
        <taxon>Microlunatus</taxon>
    </lineage>
</organism>
<protein>
    <submittedName>
        <fullName evidence="7">DNA helicase IV</fullName>
    </submittedName>
</protein>
<keyword evidence="1 5" id="KW-0547">Nucleotide-binding</keyword>
<evidence type="ECO:0000256" key="3">
    <source>
        <dbReference type="ARBA" id="ARBA00022806"/>
    </source>
</evidence>
<dbReference type="RefSeq" id="WP_232530644.1">
    <property type="nucleotide sequence ID" value="NZ_JACHZG010000001.1"/>
</dbReference>
<gene>
    <name evidence="7" type="ORF">FHX39_003243</name>
</gene>
<dbReference type="PROSITE" id="PS51198">
    <property type="entry name" value="UVRD_HELICASE_ATP_BIND"/>
    <property type="match status" value="1"/>
</dbReference>
<dbReference type="GO" id="GO:0003677">
    <property type="term" value="F:DNA binding"/>
    <property type="evidence" value="ECO:0007669"/>
    <property type="project" value="InterPro"/>
</dbReference>
<keyword evidence="2 5" id="KW-0378">Hydrolase</keyword>